<name>A0ABU5MW95_9BACT</name>
<dbReference type="InterPro" id="IPR050738">
    <property type="entry name" value="Sulfatase"/>
</dbReference>
<evidence type="ECO:0000256" key="3">
    <source>
        <dbReference type="ARBA" id="ARBA00022801"/>
    </source>
</evidence>
<dbReference type="InterPro" id="IPR000917">
    <property type="entry name" value="Sulfatase_N"/>
</dbReference>
<keyword evidence="8" id="KW-1185">Reference proteome</keyword>
<reference evidence="7 8" key="1">
    <citation type="journal article" date="2024" name="Appl. Environ. Microbiol.">
        <title>Pontiella agarivorans sp. nov., a novel marine anaerobic bacterium capable of degrading macroalgal polysaccharides and fixing nitrogen.</title>
        <authorList>
            <person name="Liu N."/>
            <person name="Kivenson V."/>
            <person name="Peng X."/>
            <person name="Cui Z."/>
            <person name="Lankiewicz T.S."/>
            <person name="Gosselin K.M."/>
            <person name="English C.J."/>
            <person name="Blair E.M."/>
            <person name="O'Malley M.A."/>
            <person name="Valentine D.L."/>
        </authorList>
    </citation>
    <scope>NUCLEOTIDE SEQUENCE [LARGE SCALE GENOMIC DNA]</scope>
    <source>
        <strain evidence="7 8">NLcol2</strain>
    </source>
</reference>
<dbReference type="Pfam" id="PF00884">
    <property type="entry name" value="Sulfatase"/>
    <property type="match status" value="1"/>
</dbReference>
<dbReference type="InterPro" id="IPR017850">
    <property type="entry name" value="Alkaline_phosphatase_core_sf"/>
</dbReference>
<keyword evidence="3" id="KW-0378">Hydrolase</keyword>
<evidence type="ECO:0000256" key="5">
    <source>
        <dbReference type="SAM" id="SignalP"/>
    </source>
</evidence>
<proteinExistence type="inferred from homology"/>
<evidence type="ECO:0000313" key="8">
    <source>
        <dbReference type="Proteomes" id="UP001290861"/>
    </source>
</evidence>
<comment type="similarity">
    <text evidence="1">Belongs to the sulfatase family.</text>
</comment>
<evidence type="ECO:0000256" key="1">
    <source>
        <dbReference type="ARBA" id="ARBA00008779"/>
    </source>
</evidence>
<dbReference type="PANTHER" id="PTHR42693:SF53">
    <property type="entry name" value="ENDO-4-O-SULFATASE"/>
    <property type="match status" value="1"/>
</dbReference>
<keyword evidence="2" id="KW-0479">Metal-binding</keyword>
<keyword evidence="5" id="KW-0732">Signal</keyword>
<dbReference type="SUPFAM" id="SSF53649">
    <property type="entry name" value="Alkaline phosphatase-like"/>
    <property type="match status" value="1"/>
</dbReference>
<dbReference type="Proteomes" id="UP001290861">
    <property type="component" value="Unassembled WGS sequence"/>
</dbReference>
<accession>A0ABU5MW95</accession>
<dbReference type="Gene3D" id="3.40.720.10">
    <property type="entry name" value="Alkaline Phosphatase, subunit A"/>
    <property type="match status" value="1"/>
</dbReference>
<dbReference type="EMBL" id="JARVCO010000008">
    <property type="protein sequence ID" value="MDZ8118432.1"/>
    <property type="molecule type" value="Genomic_DNA"/>
</dbReference>
<feature type="domain" description="Sulfatase N-terminal" evidence="6">
    <location>
        <begin position="23"/>
        <end position="419"/>
    </location>
</feature>
<evidence type="ECO:0000256" key="2">
    <source>
        <dbReference type="ARBA" id="ARBA00022723"/>
    </source>
</evidence>
<evidence type="ECO:0000259" key="6">
    <source>
        <dbReference type="Pfam" id="PF00884"/>
    </source>
</evidence>
<dbReference type="PROSITE" id="PS00149">
    <property type="entry name" value="SULFATASE_2"/>
    <property type="match status" value="1"/>
</dbReference>
<organism evidence="7 8">
    <name type="scientific">Pontiella agarivorans</name>
    <dbReference type="NCBI Taxonomy" id="3038953"/>
    <lineage>
        <taxon>Bacteria</taxon>
        <taxon>Pseudomonadati</taxon>
        <taxon>Kiritimatiellota</taxon>
        <taxon>Kiritimatiellia</taxon>
        <taxon>Kiritimatiellales</taxon>
        <taxon>Pontiellaceae</taxon>
        <taxon>Pontiella</taxon>
    </lineage>
</organism>
<evidence type="ECO:0000313" key="7">
    <source>
        <dbReference type="EMBL" id="MDZ8118432.1"/>
    </source>
</evidence>
<evidence type="ECO:0000256" key="4">
    <source>
        <dbReference type="ARBA" id="ARBA00022837"/>
    </source>
</evidence>
<comment type="caution">
    <text evidence="7">The sequence shown here is derived from an EMBL/GenBank/DDBJ whole genome shotgun (WGS) entry which is preliminary data.</text>
</comment>
<dbReference type="RefSeq" id="WP_322608232.1">
    <property type="nucleotide sequence ID" value="NZ_JARVCO010000008.1"/>
</dbReference>
<dbReference type="PANTHER" id="PTHR42693">
    <property type="entry name" value="ARYLSULFATASE FAMILY MEMBER"/>
    <property type="match status" value="1"/>
</dbReference>
<protein>
    <submittedName>
        <fullName evidence="7">Sulfatase-like hydrolase/transferase</fullName>
    </submittedName>
</protein>
<dbReference type="InterPro" id="IPR024607">
    <property type="entry name" value="Sulfatase_CS"/>
</dbReference>
<feature type="signal peptide" evidence="5">
    <location>
        <begin position="1"/>
        <end position="17"/>
    </location>
</feature>
<keyword evidence="4" id="KW-0106">Calcium</keyword>
<gene>
    <name evidence="7" type="ORF">P9H32_07285</name>
</gene>
<sequence>MHKGLLISLFTAVSAIAAVPVKPNIVLYFADDISAREFPIYGTPQWSPPERGDTSNPEYRARTPVMDQLAEKGCWITSAWAATLCKPSRAMLLTGRFAHRQTWWSNRDIGKVKNAGGWNEAYHIYDSTPILLSHVAAQAGYATYWAGKFHLSGDYGKYGFDEAMITPGLLAEPTNPYSDFQLDPKTINGKRVLINMDTGKPIEKKTYAQDSWYWQPNVRLWNDPSAPGKLVWWPNTPESQENFGISTYGPDLEMEFIFDFIDRRMNEKKPFFIYHASHLGHDQYDFLGNSADSSWPGTPKIHWNGKRYHRTDPKITGDKGRYDAHGTVTEPGMHNHINYIDFQISRYLEKFEEMDILDNTVFIITADNGTGGYGKNSPDRQKGCHVPMIIYAPGMTKHGRQDVMAGIVDLWPTIAELTGFEIPENYVYDGVSMVPFLFGDKQTHRDWVYTYQERNQIIRGHHVMRDGNNRWWDVSSEPEDYISYPEIKDWGSVLEVHRAEREKLLTILPEYE</sequence>
<feature type="chain" id="PRO_5046590668" evidence="5">
    <location>
        <begin position="18"/>
        <end position="512"/>
    </location>
</feature>